<keyword evidence="4" id="KW-0804">Transcription</keyword>
<dbReference type="Gene3D" id="3.40.190.10">
    <property type="entry name" value="Periplasmic binding protein-like II"/>
    <property type="match status" value="2"/>
</dbReference>
<gene>
    <name evidence="6" type="ORF">AWB76_06470</name>
</gene>
<keyword evidence="2" id="KW-0805">Transcription regulation</keyword>
<dbReference type="GO" id="GO:0003700">
    <property type="term" value="F:DNA-binding transcription factor activity"/>
    <property type="evidence" value="ECO:0007669"/>
    <property type="project" value="InterPro"/>
</dbReference>
<dbReference type="InterPro" id="IPR005119">
    <property type="entry name" value="LysR_subst-bd"/>
</dbReference>
<evidence type="ECO:0000313" key="6">
    <source>
        <dbReference type="EMBL" id="SAK89666.1"/>
    </source>
</evidence>
<reference evidence="7" key="1">
    <citation type="submission" date="2016-01" db="EMBL/GenBank/DDBJ databases">
        <authorList>
            <person name="Peeters Charlotte."/>
        </authorList>
    </citation>
    <scope>NUCLEOTIDE SEQUENCE [LARGE SCALE GENOMIC DNA]</scope>
</reference>
<dbReference type="RefSeq" id="WP_061164094.1">
    <property type="nucleotide sequence ID" value="NZ_FCOI02000033.1"/>
</dbReference>
<feature type="domain" description="HTH lysR-type" evidence="5">
    <location>
        <begin position="8"/>
        <end position="60"/>
    </location>
</feature>
<evidence type="ECO:0000313" key="7">
    <source>
        <dbReference type="Proteomes" id="UP000054624"/>
    </source>
</evidence>
<sequence length="312" mass="34238">MFTSDESIRIVRLVAQYQSITAAAERLSKVPSAISYTVRKLEESFGAKLFERRGCYIRLTEAGEYFIAHSKAILDDLQALKCNLAIVQGGIEPELTVAVNNIVPRDAIIQFLCDLEAAYPTTHVTIRQEVYNGCWDALYANKADIVVGAPHFVPKTDGATSVALGNLAWDFLVGAGHPLADAPHILPNAELRKYPAVCIKDTSIDSDPMNAWLLEGQKPIFVPDFSMAVRVIARNAGIGYVPTHIRAAFGDAGLVSKSIQEQKHATRLFLAHRSDGVGKVRAWCVDYLLRPEFRAWLCGDPAPVAPYSESAR</sequence>
<dbReference type="InterPro" id="IPR036390">
    <property type="entry name" value="WH_DNA-bd_sf"/>
</dbReference>
<evidence type="ECO:0000256" key="3">
    <source>
        <dbReference type="ARBA" id="ARBA00023125"/>
    </source>
</evidence>
<evidence type="ECO:0000259" key="5">
    <source>
        <dbReference type="PROSITE" id="PS50931"/>
    </source>
</evidence>
<keyword evidence="7" id="KW-1185">Reference proteome</keyword>
<evidence type="ECO:0000256" key="1">
    <source>
        <dbReference type="ARBA" id="ARBA00009437"/>
    </source>
</evidence>
<evidence type="ECO:0000256" key="4">
    <source>
        <dbReference type="ARBA" id="ARBA00023163"/>
    </source>
</evidence>
<dbReference type="Pfam" id="PF00126">
    <property type="entry name" value="HTH_1"/>
    <property type="match status" value="1"/>
</dbReference>
<dbReference type="PANTHER" id="PTHR30126">
    <property type="entry name" value="HTH-TYPE TRANSCRIPTIONAL REGULATOR"/>
    <property type="match status" value="1"/>
</dbReference>
<dbReference type="Proteomes" id="UP000054624">
    <property type="component" value="Unassembled WGS sequence"/>
</dbReference>
<dbReference type="PANTHER" id="PTHR30126:SF18">
    <property type="entry name" value="LYSR FAMILY TRANSCRIPTIONAL REGULATOR"/>
    <property type="match status" value="1"/>
</dbReference>
<keyword evidence="3 6" id="KW-0238">DNA-binding</keyword>
<comment type="similarity">
    <text evidence="1">Belongs to the LysR transcriptional regulatory family.</text>
</comment>
<dbReference type="InterPro" id="IPR000847">
    <property type="entry name" value="LysR_HTH_N"/>
</dbReference>
<dbReference type="EMBL" id="FCOI02000033">
    <property type="protein sequence ID" value="SAK89666.1"/>
    <property type="molecule type" value="Genomic_DNA"/>
</dbReference>
<protein>
    <submittedName>
        <fullName evidence="6">DNA-binding transcriptional regulator</fullName>
    </submittedName>
</protein>
<evidence type="ECO:0000256" key="2">
    <source>
        <dbReference type="ARBA" id="ARBA00023015"/>
    </source>
</evidence>
<dbReference type="Pfam" id="PF03466">
    <property type="entry name" value="LysR_substrate"/>
    <property type="match status" value="1"/>
</dbReference>
<dbReference type="AlphaFoldDB" id="A0A158D623"/>
<proteinExistence type="inferred from homology"/>
<name>A0A158D623_9BURK</name>
<dbReference type="Gene3D" id="1.10.10.10">
    <property type="entry name" value="Winged helix-like DNA-binding domain superfamily/Winged helix DNA-binding domain"/>
    <property type="match status" value="1"/>
</dbReference>
<accession>A0A158D623</accession>
<dbReference type="OrthoDB" id="5293066at2"/>
<dbReference type="STRING" id="1777137.AWB76_06470"/>
<dbReference type="SUPFAM" id="SSF46785">
    <property type="entry name" value="Winged helix' DNA-binding domain"/>
    <property type="match status" value="1"/>
</dbReference>
<dbReference type="GO" id="GO:0000976">
    <property type="term" value="F:transcription cis-regulatory region binding"/>
    <property type="evidence" value="ECO:0007669"/>
    <property type="project" value="TreeGrafter"/>
</dbReference>
<dbReference type="SUPFAM" id="SSF53850">
    <property type="entry name" value="Periplasmic binding protein-like II"/>
    <property type="match status" value="1"/>
</dbReference>
<dbReference type="PROSITE" id="PS50931">
    <property type="entry name" value="HTH_LYSR"/>
    <property type="match status" value="1"/>
</dbReference>
<dbReference type="InterPro" id="IPR036388">
    <property type="entry name" value="WH-like_DNA-bd_sf"/>
</dbReference>
<organism evidence="6 7">
    <name type="scientific">Caballeronia temeraria</name>
    <dbReference type="NCBI Taxonomy" id="1777137"/>
    <lineage>
        <taxon>Bacteria</taxon>
        <taxon>Pseudomonadati</taxon>
        <taxon>Pseudomonadota</taxon>
        <taxon>Betaproteobacteria</taxon>
        <taxon>Burkholderiales</taxon>
        <taxon>Burkholderiaceae</taxon>
        <taxon>Caballeronia</taxon>
    </lineage>
</organism>